<organism evidence="2 3">
    <name type="scientific">Sphaerochaeta halotolerans</name>
    <dbReference type="NCBI Taxonomy" id="2293840"/>
    <lineage>
        <taxon>Bacteria</taxon>
        <taxon>Pseudomonadati</taxon>
        <taxon>Spirochaetota</taxon>
        <taxon>Spirochaetia</taxon>
        <taxon>Spirochaetales</taxon>
        <taxon>Sphaerochaetaceae</taxon>
        <taxon>Sphaerochaeta</taxon>
    </lineage>
</organism>
<dbReference type="Gene3D" id="3.90.1750.20">
    <property type="entry name" value="Putative Large Serine Recombinase, Chain B, Domain 2"/>
    <property type="match status" value="1"/>
</dbReference>
<sequence length="105" mass="11880">MKWSLRKHAEQGIRHLGSSRILGYNEVGGVLVPNQDSWIVRVIFEDYAAGLYPIEIHRHLRDLGVANSSTKRITGAGNMRKVLDNEVYMGDRIIQNGPDRDATQH</sequence>
<reference evidence="3" key="1">
    <citation type="submission" date="2018-08" db="EMBL/GenBank/DDBJ databases">
        <authorList>
            <person name="Grouzdev D.S."/>
            <person name="Krutkina M.S."/>
        </authorList>
    </citation>
    <scope>NUCLEOTIDE SEQUENCE [LARGE SCALE GENOMIC DNA]</scope>
    <source>
        <strain evidence="3">4-11</strain>
    </source>
</reference>
<dbReference type="EMBL" id="QUWK01000016">
    <property type="protein sequence ID" value="RFU93865.1"/>
    <property type="molecule type" value="Genomic_DNA"/>
</dbReference>
<dbReference type="GO" id="GO:0000150">
    <property type="term" value="F:DNA strand exchange activity"/>
    <property type="evidence" value="ECO:0007669"/>
    <property type="project" value="InterPro"/>
</dbReference>
<dbReference type="RefSeq" id="WP_117331337.1">
    <property type="nucleotide sequence ID" value="NZ_QUWK01000016.1"/>
</dbReference>
<reference evidence="2 3" key="2">
    <citation type="submission" date="2018-09" db="EMBL/GenBank/DDBJ databases">
        <title>Genome of Sphaerochaeta halotolerans strain 4-11.</title>
        <authorList>
            <person name="Nazina T.N."/>
            <person name="Sokolova D.S."/>
        </authorList>
    </citation>
    <scope>NUCLEOTIDE SEQUENCE [LARGE SCALE GENOMIC DNA]</scope>
    <source>
        <strain evidence="2 3">4-11</strain>
    </source>
</reference>
<protein>
    <recommendedName>
        <fullName evidence="1">Recombinase domain-containing protein</fullName>
    </recommendedName>
</protein>
<name>A0A372MDI6_9SPIR</name>
<dbReference type="Proteomes" id="UP000264002">
    <property type="component" value="Unassembled WGS sequence"/>
</dbReference>
<comment type="caution">
    <text evidence="2">The sequence shown here is derived from an EMBL/GenBank/DDBJ whole genome shotgun (WGS) entry which is preliminary data.</text>
</comment>
<accession>A0A372MDI6</accession>
<dbReference type="GO" id="GO:0003677">
    <property type="term" value="F:DNA binding"/>
    <property type="evidence" value="ECO:0007669"/>
    <property type="project" value="InterPro"/>
</dbReference>
<dbReference type="InterPro" id="IPR038109">
    <property type="entry name" value="DNA_bind_recomb_sf"/>
</dbReference>
<evidence type="ECO:0000259" key="1">
    <source>
        <dbReference type="Pfam" id="PF07508"/>
    </source>
</evidence>
<keyword evidence="3" id="KW-1185">Reference proteome</keyword>
<gene>
    <name evidence="2" type="ORF">DYP60_12430</name>
</gene>
<proteinExistence type="predicted"/>
<dbReference type="Pfam" id="PF07508">
    <property type="entry name" value="Recombinase"/>
    <property type="match status" value="1"/>
</dbReference>
<feature type="domain" description="Recombinase" evidence="1">
    <location>
        <begin position="36"/>
        <end position="98"/>
    </location>
</feature>
<evidence type="ECO:0000313" key="3">
    <source>
        <dbReference type="Proteomes" id="UP000264002"/>
    </source>
</evidence>
<dbReference type="AlphaFoldDB" id="A0A372MDI6"/>
<dbReference type="InterPro" id="IPR011109">
    <property type="entry name" value="DNA_bind_recombinase_dom"/>
</dbReference>
<evidence type="ECO:0000313" key="2">
    <source>
        <dbReference type="EMBL" id="RFU93865.1"/>
    </source>
</evidence>